<proteinExistence type="predicted"/>
<protein>
    <submittedName>
        <fullName evidence="1">Uncharacterized protein</fullName>
    </submittedName>
</protein>
<keyword evidence="2" id="KW-1185">Reference proteome</keyword>
<organism evidence="1 2">
    <name type="scientific">Stemphylium lycopersici</name>
    <name type="common">Tomato gray leaf spot disease fungus</name>
    <name type="synonym">Thyrospora lycopersici</name>
    <dbReference type="NCBI Taxonomy" id="183478"/>
    <lineage>
        <taxon>Eukaryota</taxon>
        <taxon>Fungi</taxon>
        <taxon>Dikarya</taxon>
        <taxon>Ascomycota</taxon>
        <taxon>Pezizomycotina</taxon>
        <taxon>Dothideomycetes</taxon>
        <taxon>Pleosporomycetidae</taxon>
        <taxon>Pleosporales</taxon>
        <taxon>Pleosporineae</taxon>
        <taxon>Pleosporaceae</taxon>
        <taxon>Stemphylium</taxon>
    </lineage>
</organism>
<name>A0A364NEH6_STELY</name>
<dbReference type="EMBL" id="QGDH01000009">
    <property type="protein sequence ID" value="RAR15724.1"/>
    <property type="molecule type" value="Genomic_DNA"/>
</dbReference>
<sequence>MGPSAFQYPKPNHSMTIQRAAKRRKFLCCSGQVRSLDRRRDASVALGDSGRY</sequence>
<dbReference type="Proteomes" id="UP000249619">
    <property type="component" value="Unassembled WGS sequence"/>
</dbReference>
<accession>A0A364NEH6</accession>
<gene>
    <name evidence="1" type="ORF">DDE83_000956</name>
</gene>
<evidence type="ECO:0000313" key="1">
    <source>
        <dbReference type="EMBL" id="RAR15724.1"/>
    </source>
</evidence>
<comment type="caution">
    <text evidence="1">The sequence shown here is derived from an EMBL/GenBank/DDBJ whole genome shotgun (WGS) entry which is preliminary data.</text>
</comment>
<reference evidence="2" key="1">
    <citation type="submission" date="2018-05" db="EMBL/GenBank/DDBJ databases">
        <title>Draft genome sequence of Stemphylium lycopersici strain CIDEFI 213.</title>
        <authorList>
            <person name="Medina R."/>
            <person name="Franco M.E.E."/>
            <person name="Lucentini C.G."/>
            <person name="Saparrat M.C.N."/>
            <person name="Balatti P.A."/>
        </authorList>
    </citation>
    <scope>NUCLEOTIDE SEQUENCE [LARGE SCALE GENOMIC DNA]</scope>
    <source>
        <strain evidence="2">CIDEFI 213</strain>
    </source>
</reference>
<evidence type="ECO:0000313" key="2">
    <source>
        <dbReference type="Proteomes" id="UP000249619"/>
    </source>
</evidence>
<dbReference type="AlphaFoldDB" id="A0A364NEH6"/>